<evidence type="ECO:0000256" key="3">
    <source>
        <dbReference type="ARBA" id="ARBA00022603"/>
    </source>
</evidence>
<evidence type="ECO:0000256" key="6">
    <source>
        <dbReference type="ARBA" id="ARBA00022747"/>
    </source>
</evidence>
<dbReference type="RefSeq" id="WP_378284500.1">
    <property type="nucleotide sequence ID" value="NZ_JBHSON010000036.1"/>
</dbReference>
<dbReference type="Proteomes" id="UP001596074">
    <property type="component" value="Unassembled WGS sequence"/>
</dbReference>
<gene>
    <name evidence="10" type="ORF">ACFPZN_24615</name>
</gene>
<comment type="caution">
    <text evidence="10">The sequence shown here is derived from an EMBL/GenBank/DDBJ whole genome shotgun (WGS) entry which is preliminary data.</text>
</comment>
<evidence type="ECO:0000259" key="9">
    <source>
        <dbReference type="Pfam" id="PF12161"/>
    </source>
</evidence>
<keyword evidence="3 10" id="KW-0489">Methyltransferase</keyword>
<keyword evidence="5" id="KW-0949">S-adenosyl-L-methionine</keyword>
<reference evidence="11" key="1">
    <citation type="journal article" date="2019" name="Int. J. Syst. Evol. Microbiol.">
        <title>The Global Catalogue of Microorganisms (GCM) 10K type strain sequencing project: providing services to taxonomists for standard genome sequencing and annotation.</title>
        <authorList>
            <consortium name="The Broad Institute Genomics Platform"/>
            <consortium name="The Broad Institute Genome Sequencing Center for Infectious Disease"/>
            <person name="Wu L."/>
            <person name="Ma J."/>
        </authorList>
    </citation>
    <scope>NUCLEOTIDE SEQUENCE [LARGE SCALE GENOMIC DNA]</scope>
    <source>
        <strain evidence="11">KCTC 42087</strain>
    </source>
</reference>
<keyword evidence="4" id="KW-0808">Transferase</keyword>
<evidence type="ECO:0000259" key="8">
    <source>
        <dbReference type="Pfam" id="PF02384"/>
    </source>
</evidence>
<evidence type="ECO:0000313" key="10">
    <source>
        <dbReference type="EMBL" id="MFC5748812.1"/>
    </source>
</evidence>
<dbReference type="PANTHER" id="PTHR42933:SF3">
    <property type="entry name" value="TYPE I RESTRICTION ENZYME MJAVIII METHYLASE SUBUNIT"/>
    <property type="match status" value="1"/>
</dbReference>
<dbReference type="CDD" id="cd02440">
    <property type="entry name" value="AdoMet_MTases"/>
    <property type="match status" value="1"/>
</dbReference>
<keyword evidence="11" id="KW-1185">Reference proteome</keyword>
<keyword evidence="6" id="KW-0680">Restriction system</keyword>
<dbReference type="InterPro" id="IPR003356">
    <property type="entry name" value="DNA_methylase_A-5"/>
</dbReference>
<accession>A0ABW1A2B8</accession>
<dbReference type="Pfam" id="PF02384">
    <property type="entry name" value="N6_Mtase"/>
    <property type="match status" value="1"/>
</dbReference>
<dbReference type="InterPro" id="IPR029063">
    <property type="entry name" value="SAM-dependent_MTases_sf"/>
</dbReference>
<evidence type="ECO:0000256" key="4">
    <source>
        <dbReference type="ARBA" id="ARBA00022679"/>
    </source>
</evidence>
<dbReference type="Gene3D" id="3.40.50.150">
    <property type="entry name" value="Vaccinia Virus protein VP39"/>
    <property type="match status" value="1"/>
</dbReference>
<dbReference type="EC" id="2.1.1.72" evidence="2"/>
<dbReference type="SUPFAM" id="SSF53335">
    <property type="entry name" value="S-adenosyl-L-methionine-dependent methyltransferases"/>
    <property type="match status" value="1"/>
</dbReference>
<evidence type="ECO:0000256" key="1">
    <source>
        <dbReference type="ARBA" id="ARBA00006594"/>
    </source>
</evidence>
<evidence type="ECO:0000256" key="5">
    <source>
        <dbReference type="ARBA" id="ARBA00022691"/>
    </source>
</evidence>
<evidence type="ECO:0000256" key="7">
    <source>
        <dbReference type="ARBA" id="ARBA00047942"/>
    </source>
</evidence>
<proteinExistence type="inferred from homology"/>
<dbReference type="Pfam" id="PF12161">
    <property type="entry name" value="HsdM_N"/>
    <property type="match status" value="1"/>
</dbReference>
<dbReference type="InterPro" id="IPR002052">
    <property type="entry name" value="DNA_methylase_N6_adenine_CS"/>
</dbReference>
<dbReference type="PRINTS" id="PR00507">
    <property type="entry name" value="N12N6MTFRASE"/>
</dbReference>
<dbReference type="InterPro" id="IPR038333">
    <property type="entry name" value="T1MK-like_N_sf"/>
</dbReference>
<evidence type="ECO:0000313" key="11">
    <source>
        <dbReference type="Proteomes" id="UP001596074"/>
    </source>
</evidence>
<dbReference type="Gene3D" id="1.20.1260.30">
    <property type="match status" value="1"/>
</dbReference>
<sequence length="667" mass="75333">MNPSKHTELVNHAWSVADLLRGDFKQSEYGKVILPFTVLRRLETVLEPTRAAVQETVERFKGKDIDTDRFLRRASGQSFYNVTAYTLAKIANDPEHAATNLAKYIAGFSPNAREVLEKYEFAQQIKRLDGANLLYKVVGRFADLDVRPDVVSNHAMGYFFEDLIRRFSELSNETAGEHFTPREVIKLMVNLLVAPDADALSVPGIVRRVLDPACGTGGMLSTTHEYITSLNPDATVEVYGQELNPESWAICRSDLMIKDQEPDNIAFGNSFSDDGHRNTKFDYLLANPPFGVEWKKVKEEIEHEYDTLGESGRFGAGLPRINDGSFLFLQHMISKMKPREAGGSRIAIVFNGSPLFTGAAESGESRIRQWIIENDWLEAIVALPDQLFYNTGISTYFWIVTNRKHEDHEGKVILLDARDYWQKMRKSLGDKRKEIGDGQDGRPDHIAEITRLYGEALEVAGDPEHPLHGKVKVFRNRDFGYRRITVERPLKLRFELTDETLAALEATKQVQKLGDAEAFINAVRPLLGTTWPTKVEALDALMGAVVEAGLQWQPGAPFAKAVRDAIGVRDPEGEIQMVRKGVIEPDTDLRDYENVPLDEDVEEYLKREVLPHVPDAWIDHTKTKTGYEIPVTRYFYVYKPPRPLSQIDAELKALEAEIQTLLSEVTA</sequence>
<comment type="similarity">
    <text evidence="1">Belongs to the N(4)/N(6)-methyltransferase family.</text>
</comment>
<feature type="domain" description="N6 adenine-specific DNA methyltransferase N-terminal" evidence="9">
    <location>
        <begin position="10"/>
        <end position="141"/>
    </location>
</feature>
<feature type="domain" description="DNA methylase adenine-specific" evidence="8">
    <location>
        <begin position="152"/>
        <end position="426"/>
    </location>
</feature>
<dbReference type="PROSITE" id="PS00092">
    <property type="entry name" value="N6_MTASE"/>
    <property type="match status" value="1"/>
</dbReference>
<dbReference type="EMBL" id="JBHSON010000036">
    <property type="protein sequence ID" value="MFC5748812.1"/>
    <property type="molecule type" value="Genomic_DNA"/>
</dbReference>
<organism evidence="10 11">
    <name type="scientific">Actinomadura rugatobispora</name>
    <dbReference type="NCBI Taxonomy" id="1994"/>
    <lineage>
        <taxon>Bacteria</taxon>
        <taxon>Bacillati</taxon>
        <taxon>Actinomycetota</taxon>
        <taxon>Actinomycetes</taxon>
        <taxon>Streptosporangiales</taxon>
        <taxon>Thermomonosporaceae</taxon>
        <taxon>Actinomadura</taxon>
    </lineage>
</organism>
<dbReference type="InterPro" id="IPR022749">
    <property type="entry name" value="D12N6_MeTrfase_N"/>
</dbReference>
<dbReference type="GO" id="GO:0008168">
    <property type="term" value="F:methyltransferase activity"/>
    <property type="evidence" value="ECO:0007669"/>
    <property type="project" value="UniProtKB-KW"/>
</dbReference>
<protein>
    <recommendedName>
        <fullName evidence="2">site-specific DNA-methyltransferase (adenine-specific)</fullName>
        <ecNumber evidence="2">2.1.1.72</ecNumber>
    </recommendedName>
</protein>
<dbReference type="PANTHER" id="PTHR42933">
    <property type="entry name" value="SLR6095 PROTEIN"/>
    <property type="match status" value="1"/>
</dbReference>
<evidence type="ECO:0000256" key="2">
    <source>
        <dbReference type="ARBA" id="ARBA00011900"/>
    </source>
</evidence>
<comment type="catalytic activity">
    <reaction evidence="7">
        <text>a 2'-deoxyadenosine in DNA + S-adenosyl-L-methionine = an N(6)-methyl-2'-deoxyadenosine in DNA + S-adenosyl-L-homocysteine + H(+)</text>
        <dbReference type="Rhea" id="RHEA:15197"/>
        <dbReference type="Rhea" id="RHEA-COMP:12418"/>
        <dbReference type="Rhea" id="RHEA-COMP:12419"/>
        <dbReference type="ChEBI" id="CHEBI:15378"/>
        <dbReference type="ChEBI" id="CHEBI:57856"/>
        <dbReference type="ChEBI" id="CHEBI:59789"/>
        <dbReference type="ChEBI" id="CHEBI:90615"/>
        <dbReference type="ChEBI" id="CHEBI:90616"/>
        <dbReference type="EC" id="2.1.1.72"/>
    </reaction>
</comment>
<dbReference type="GO" id="GO:0032259">
    <property type="term" value="P:methylation"/>
    <property type="evidence" value="ECO:0007669"/>
    <property type="project" value="UniProtKB-KW"/>
</dbReference>
<dbReference type="InterPro" id="IPR051537">
    <property type="entry name" value="DNA_Adenine_Mtase"/>
</dbReference>
<name>A0ABW1A2B8_9ACTN</name>